<dbReference type="InterPro" id="IPR010982">
    <property type="entry name" value="Lambda_DNA-bd_dom_sf"/>
</dbReference>
<dbReference type="SUPFAM" id="SSF47413">
    <property type="entry name" value="lambda repressor-like DNA-binding domains"/>
    <property type="match status" value="1"/>
</dbReference>
<evidence type="ECO:0000313" key="3">
    <source>
        <dbReference type="Proteomes" id="UP000642553"/>
    </source>
</evidence>
<name>A0AAE6T8C6_9BACT</name>
<dbReference type="Pfam" id="PF01381">
    <property type="entry name" value="HTH_3"/>
    <property type="match status" value="1"/>
</dbReference>
<dbReference type="PROSITE" id="PS50943">
    <property type="entry name" value="HTH_CROC1"/>
    <property type="match status" value="1"/>
</dbReference>
<accession>A0AAE6T8C6</accession>
<dbReference type="InterPro" id="IPR001387">
    <property type="entry name" value="Cro/C1-type_HTH"/>
</dbReference>
<gene>
    <name evidence="2" type="ORF">DMI76_00925</name>
</gene>
<sequence length="111" mass="12734">MASKNTKKLLFHDNLKNLMKQRGFSQMMLAESTGISQSAISLYVTGRAVPKAGELQRMADALAVSMDYLWRKVGPETIQESSYYEHKWRETERELVKLREALKLLVNNVSQ</sequence>
<protein>
    <recommendedName>
        <fullName evidence="1">HTH cro/C1-type domain-containing protein</fullName>
    </recommendedName>
</protein>
<dbReference type="Gene3D" id="1.10.260.40">
    <property type="entry name" value="lambda repressor-like DNA-binding domains"/>
    <property type="match status" value="1"/>
</dbReference>
<dbReference type="Proteomes" id="UP000642553">
    <property type="component" value="Chromosome"/>
</dbReference>
<dbReference type="SMART" id="SM00530">
    <property type="entry name" value="HTH_XRE"/>
    <property type="match status" value="1"/>
</dbReference>
<evidence type="ECO:0000313" key="2">
    <source>
        <dbReference type="EMBL" id="QHV62027.1"/>
    </source>
</evidence>
<dbReference type="GO" id="GO:0003677">
    <property type="term" value="F:DNA binding"/>
    <property type="evidence" value="ECO:0007669"/>
    <property type="project" value="InterPro"/>
</dbReference>
<reference evidence="2" key="1">
    <citation type="submission" date="2018-05" db="EMBL/GenBank/DDBJ databases">
        <title>Complete genome sequnece of Akkermansia muciniphila EB-AMDK-40.</title>
        <authorList>
            <person name="Nam Y.-D."/>
            <person name="Chung W.-H."/>
            <person name="Park Y.S."/>
            <person name="Kang J."/>
        </authorList>
    </citation>
    <scope>NUCLEOTIDE SEQUENCE</scope>
    <source>
        <strain evidence="2">EB-AMDK-40</strain>
    </source>
</reference>
<dbReference type="CDD" id="cd00093">
    <property type="entry name" value="HTH_XRE"/>
    <property type="match status" value="1"/>
</dbReference>
<organism evidence="2 3">
    <name type="scientific">Akkermansia massiliensis</name>
    <dbReference type="NCBI Taxonomy" id="2927224"/>
    <lineage>
        <taxon>Bacteria</taxon>
        <taxon>Pseudomonadati</taxon>
        <taxon>Verrucomicrobiota</taxon>
        <taxon>Verrucomicrobiia</taxon>
        <taxon>Verrucomicrobiales</taxon>
        <taxon>Akkermansiaceae</taxon>
        <taxon>Akkermansia</taxon>
    </lineage>
</organism>
<proteinExistence type="predicted"/>
<dbReference type="RefSeq" id="WP_205575908.1">
    <property type="nucleotide sequence ID" value="NZ_CP029701.1"/>
</dbReference>
<feature type="domain" description="HTH cro/C1-type" evidence="1">
    <location>
        <begin position="15"/>
        <end position="69"/>
    </location>
</feature>
<evidence type="ECO:0000259" key="1">
    <source>
        <dbReference type="PROSITE" id="PS50943"/>
    </source>
</evidence>
<dbReference type="AlphaFoldDB" id="A0AAE6T8C6"/>
<dbReference type="EMBL" id="CP029701">
    <property type="protein sequence ID" value="QHV62027.1"/>
    <property type="molecule type" value="Genomic_DNA"/>
</dbReference>